<dbReference type="Proteomes" id="UP000680989">
    <property type="component" value="Chromosome"/>
</dbReference>
<name>A0ABX7ZR60_9RALS</name>
<accession>A0ABX7ZR60</accession>
<proteinExistence type="predicted"/>
<keyword evidence="2" id="KW-1185">Reference proteome</keyword>
<dbReference type="EMBL" id="CP046674">
    <property type="protein sequence ID" value="QUP57923.1"/>
    <property type="molecule type" value="Genomic_DNA"/>
</dbReference>
<organism evidence="1 2">
    <name type="scientific">Ralstonia nicotianae</name>
    <dbReference type="NCBI Taxonomy" id="3037696"/>
    <lineage>
        <taxon>Bacteria</taxon>
        <taxon>Pseudomonadati</taxon>
        <taxon>Pseudomonadota</taxon>
        <taxon>Betaproteobacteria</taxon>
        <taxon>Burkholderiales</taxon>
        <taxon>Burkholderiaceae</taxon>
        <taxon>Ralstonia</taxon>
        <taxon>Ralstonia solanacearum species complex</taxon>
    </lineage>
</organism>
<evidence type="ECO:0000313" key="1">
    <source>
        <dbReference type="EMBL" id="QUP57923.1"/>
    </source>
</evidence>
<protein>
    <submittedName>
        <fullName evidence="1">Uncharacterized protein</fullName>
    </submittedName>
</protein>
<gene>
    <name evidence="1" type="ORF">GO999_04760</name>
</gene>
<evidence type="ECO:0000313" key="2">
    <source>
        <dbReference type="Proteomes" id="UP000680989"/>
    </source>
</evidence>
<sequence>MMYDASVSADEATHRCSYEPTEGIDLPKFAFPDGMEWKTIDHATEVDLREFEGWIKAVHQRMSDETQHGDPLDYVAEVEYRCTVVGLRALELASETRRREKVPEWRPAEENANLEADLQQHRADMEERRQKQALRNLKMMRQLEASAKSLAGAVAPASNSEMQSPQ</sequence>
<reference evidence="2" key="1">
    <citation type="submission" date="2019-12" db="EMBL/GenBank/DDBJ databases">
        <title>Whole-genome sequence of tobacco pathogen Ralstonia pseudosolanacearum strain RS, originating from Yunnan province of China.</title>
        <authorList>
            <person name="Lu C.-H."/>
        </authorList>
    </citation>
    <scope>NUCLEOTIDE SEQUENCE [LARGE SCALE GENOMIC DNA]</scope>
    <source>
        <strain evidence="2">RS</strain>
    </source>
</reference>